<evidence type="ECO:0000256" key="1">
    <source>
        <dbReference type="SAM" id="Phobius"/>
    </source>
</evidence>
<dbReference type="Proteomes" id="UP000192578">
    <property type="component" value="Unassembled WGS sequence"/>
</dbReference>
<feature type="signal peptide" evidence="2">
    <location>
        <begin position="1"/>
        <end position="23"/>
    </location>
</feature>
<proteinExistence type="predicted"/>
<sequence length="138" mass="14053">MNPNMMVICSVFLLTLSVLFVEADVAAEVNRQINDAKDRINAGLANVQTNIANAPSGSSVSVSCTSDANGSNCVKTTNTGTGGSVVAPAVIRTVDTNNQPAVVVPISGNNQVIRGSGSVLSSSMALMLALAALISYLI</sequence>
<evidence type="ECO:0000313" key="3">
    <source>
        <dbReference type="EMBL" id="OQV12069.1"/>
    </source>
</evidence>
<gene>
    <name evidence="3" type="ORF">BV898_13629</name>
</gene>
<feature type="transmembrane region" description="Helical" evidence="1">
    <location>
        <begin position="119"/>
        <end position="137"/>
    </location>
</feature>
<dbReference type="AlphaFoldDB" id="A0A1W0WA32"/>
<organism evidence="3 4">
    <name type="scientific">Hypsibius exemplaris</name>
    <name type="common">Freshwater tardigrade</name>
    <dbReference type="NCBI Taxonomy" id="2072580"/>
    <lineage>
        <taxon>Eukaryota</taxon>
        <taxon>Metazoa</taxon>
        <taxon>Ecdysozoa</taxon>
        <taxon>Tardigrada</taxon>
        <taxon>Eutardigrada</taxon>
        <taxon>Parachela</taxon>
        <taxon>Hypsibioidea</taxon>
        <taxon>Hypsibiidae</taxon>
        <taxon>Hypsibius</taxon>
    </lineage>
</organism>
<keyword evidence="1" id="KW-0472">Membrane</keyword>
<evidence type="ECO:0000313" key="4">
    <source>
        <dbReference type="Proteomes" id="UP000192578"/>
    </source>
</evidence>
<comment type="caution">
    <text evidence="3">The sequence shown here is derived from an EMBL/GenBank/DDBJ whole genome shotgun (WGS) entry which is preliminary data.</text>
</comment>
<keyword evidence="1" id="KW-0812">Transmembrane</keyword>
<protein>
    <submittedName>
        <fullName evidence="3">Uncharacterized protein</fullName>
    </submittedName>
</protein>
<dbReference type="EMBL" id="MTYJ01000154">
    <property type="protein sequence ID" value="OQV12069.1"/>
    <property type="molecule type" value="Genomic_DNA"/>
</dbReference>
<keyword evidence="1" id="KW-1133">Transmembrane helix</keyword>
<keyword evidence="4" id="KW-1185">Reference proteome</keyword>
<evidence type="ECO:0000256" key="2">
    <source>
        <dbReference type="SAM" id="SignalP"/>
    </source>
</evidence>
<reference evidence="4" key="1">
    <citation type="submission" date="2017-01" db="EMBL/GenBank/DDBJ databases">
        <title>Comparative genomics of anhydrobiosis in the tardigrade Hypsibius dujardini.</title>
        <authorList>
            <person name="Yoshida Y."/>
            <person name="Koutsovoulos G."/>
            <person name="Laetsch D."/>
            <person name="Stevens L."/>
            <person name="Kumar S."/>
            <person name="Horikawa D."/>
            <person name="Ishino K."/>
            <person name="Komine S."/>
            <person name="Tomita M."/>
            <person name="Blaxter M."/>
            <person name="Arakawa K."/>
        </authorList>
    </citation>
    <scope>NUCLEOTIDE SEQUENCE [LARGE SCALE GENOMIC DNA]</scope>
    <source>
        <strain evidence="4">Z151</strain>
    </source>
</reference>
<name>A0A1W0WA32_HYPEX</name>
<keyword evidence="2" id="KW-0732">Signal</keyword>
<accession>A0A1W0WA32</accession>
<feature type="chain" id="PRO_5013320406" evidence="2">
    <location>
        <begin position="24"/>
        <end position="138"/>
    </location>
</feature>